<keyword evidence="3" id="KW-0349">Heme</keyword>
<dbReference type="OrthoDB" id="3366823at2759"/>
<dbReference type="InterPro" id="IPR050529">
    <property type="entry name" value="CYP450_sterol_14alpha_dmase"/>
</dbReference>
<dbReference type="GO" id="GO:0016705">
    <property type="term" value="F:oxidoreductase activity, acting on paired donors, with incorporation or reduction of molecular oxygen"/>
    <property type="evidence" value="ECO:0007669"/>
    <property type="project" value="InterPro"/>
</dbReference>
<dbReference type="Pfam" id="PF00067">
    <property type="entry name" value="p450"/>
    <property type="match status" value="1"/>
</dbReference>
<comment type="similarity">
    <text evidence="2">Belongs to the cytochrome P450 family.</text>
</comment>
<evidence type="ECO:0000313" key="7">
    <source>
        <dbReference type="Proteomes" id="UP000736335"/>
    </source>
</evidence>
<dbReference type="GO" id="GO:0005506">
    <property type="term" value="F:iron ion binding"/>
    <property type="evidence" value="ECO:0007669"/>
    <property type="project" value="InterPro"/>
</dbReference>
<reference evidence="6" key="1">
    <citation type="journal article" date="2020" name="Nat. Commun.">
        <title>Large-scale genome sequencing of mycorrhizal fungi provides insights into the early evolution of symbiotic traits.</title>
        <authorList>
            <person name="Miyauchi S."/>
            <person name="Kiss E."/>
            <person name="Kuo A."/>
            <person name="Drula E."/>
            <person name="Kohler A."/>
            <person name="Sanchez-Garcia M."/>
            <person name="Morin E."/>
            <person name="Andreopoulos B."/>
            <person name="Barry K.W."/>
            <person name="Bonito G."/>
            <person name="Buee M."/>
            <person name="Carver A."/>
            <person name="Chen C."/>
            <person name="Cichocki N."/>
            <person name="Clum A."/>
            <person name="Culley D."/>
            <person name="Crous P.W."/>
            <person name="Fauchery L."/>
            <person name="Girlanda M."/>
            <person name="Hayes R.D."/>
            <person name="Keri Z."/>
            <person name="LaButti K."/>
            <person name="Lipzen A."/>
            <person name="Lombard V."/>
            <person name="Magnuson J."/>
            <person name="Maillard F."/>
            <person name="Murat C."/>
            <person name="Nolan M."/>
            <person name="Ohm R.A."/>
            <person name="Pangilinan J."/>
            <person name="Pereira M.F."/>
            <person name="Perotto S."/>
            <person name="Peter M."/>
            <person name="Pfister S."/>
            <person name="Riley R."/>
            <person name="Sitrit Y."/>
            <person name="Stielow J.B."/>
            <person name="Szollosi G."/>
            <person name="Zifcakova L."/>
            <person name="Stursova M."/>
            <person name="Spatafora J.W."/>
            <person name="Tedersoo L."/>
            <person name="Vaario L.M."/>
            <person name="Yamada A."/>
            <person name="Yan M."/>
            <person name="Wang P."/>
            <person name="Xu J."/>
            <person name="Bruns T."/>
            <person name="Baldrian P."/>
            <person name="Vilgalys R."/>
            <person name="Dunand C."/>
            <person name="Henrissat B."/>
            <person name="Grigoriev I.V."/>
            <person name="Hibbett D."/>
            <person name="Nagy L.G."/>
            <person name="Martin F.M."/>
        </authorList>
    </citation>
    <scope>NUCLEOTIDE SEQUENCE</scope>
    <source>
        <strain evidence="6">UH-Tt-Lm1</strain>
    </source>
</reference>
<keyword evidence="7" id="KW-1185">Reference proteome</keyword>
<dbReference type="Gene3D" id="1.10.630.10">
    <property type="entry name" value="Cytochrome P450"/>
    <property type="match status" value="1"/>
</dbReference>
<name>A0A9P6HQK1_9AGAM</name>
<evidence type="ECO:0000256" key="4">
    <source>
        <dbReference type="ARBA" id="ARBA00022723"/>
    </source>
</evidence>
<accession>A0A9P6HQK1</accession>
<dbReference type="PRINTS" id="PR00465">
    <property type="entry name" value="EP450IV"/>
</dbReference>
<dbReference type="SUPFAM" id="SSF48264">
    <property type="entry name" value="Cytochrome P450"/>
    <property type="match status" value="1"/>
</dbReference>
<comment type="caution">
    <text evidence="6">The sequence shown here is derived from an EMBL/GenBank/DDBJ whole genome shotgun (WGS) entry which is preliminary data.</text>
</comment>
<dbReference type="AlphaFoldDB" id="A0A9P6HQK1"/>
<dbReference type="GO" id="GO:0020037">
    <property type="term" value="F:heme binding"/>
    <property type="evidence" value="ECO:0007669"/>
    <property type="project" value="InterPro"/>
</dbReference>
<organism evidence="6 7">
    <name type="scientific">Thelephora terrestris</name>
    <dbReference type="NCBI Taxonomy" id="56493"/>
    <lineage>
        <taxon>Eukaryota</taxon>
        <taxon>Fungi</taxon>
        <taxon>Dikarya</taxon>
        <taxon>Basidiomycota</taxon>
        <taxon>Agaricomycotina</taxon>
        <taxon>Agaricomycetes</taxon>
        <taxon>Thelephorales</taxon>
        <taxon>Thelephoraceae</taxon>
        <taxon>Thelephora</taxon>
    </lineage>
</organism>
<dbReference type="InterPro" id="IPR001128">
    <property type="entry name" value="Cyt_P450"/>
</dbReference>
<gene>
    <name evidence="6" type="ORF">BJ322DRAFT_1102586</name>
</gene>
<dbReference type="EMBL" id="WIUZ02000001">
    <property type="protein sequence ID" value="KAF9792057.1"/>
    <property type="molecule type" value="Genomic_DNA"/>
</dbReference>
<comment type="cofactor">
    <cofactor evidence="1">
        <name>heme</name>
        <dbReference type="ChEBI" id="CHEBI:30413"/>
    </cofactor>
</comment>
<dbReference type="PANTHER" id="PTHR24304">
    <property type="entry name" value="CYTOCHROME P450 FAMILY 7"/>
    <property type="match status" value="1"/>
</dbReference>
<dbReference type="InterPro" id="IPR036396">
    <property type="entry name" value="Cyt_P450_sf"/>
</dbReference>
<proteinExistence type="inferred from homology"/>
<sequence length="211" mass="23800">MAKITTMAEWKPSFERGISNFRLGKYAEALTWFDESITKGGPASQLFASRAAVHGRFEASKFKAARLEDSAGRGSQTIGACFISFLFALMANAPNTGYRLIEIDQAVASWKQQNPRQNIEDHLHEFASTTILPLLTSTIQETLRYAASVMSIRRVTEPVEFGGYRFDTDDEIVCMTRSVHLDEEIHENASEYDPRRYLSLSIPQARHQESN</sequence>
<evidence type="ECO:0000256" key="3">
    <source>
        <dbReference type="ARBA" id="ARBA00022617"/>
    </source>
</evidence>
<keyword evidence="5" id="KW-0408">Iron</keyword>
<dbReference type="PANTHER" id="PTHR24304:SF2">
    <property type="entry name" value="24-HYDROXYCHOLESTEROL 7-ALPHA-HYDROXYLASE"/>
    <property type="match status" value="1"/>
</dbReference>
<evidence type="ECO:0000313" key="6">
    <source>
        <dbReference type="EMBL" id="KAF9792057.1"/>
    </source>
</evidence>
<reference evidence="6" key="2">
    <citation type="submission" date="2020-11" db="EMBL/GenBank/DDBJ databases">
        <authorList>
            <consortium name="DOE Joint Genome Institute"/>
            <person name="Kuo A."/>
            <person name="Miyauchi S."/>
            <person name="Kiss E."/>
            <person name="Drula E."/>
            <person name="Kohler A."/>
            <person name="Sanchez-Garcia M."/>
            <person name="Andreopoulos B."/>
            <person name="Barry K.W."/>
            <person name="Bonito G."/>
            <person name="Buee M."/>
            <person name="Carver A."/>
            <person name="Chen C."/>
            <person name="Cichocki N."/>
            <person name="Clum A."/>
            <person name="Culley D."/>
            <person name="Crous P.W."/>
            <person name="Fauchery L."/>
            <person name="Girlanda M."/>
            <person name="Hayes R."/>
            <person name="Keri Z."/>
            <person name="Labutti K."/>
            <person name="Lipzen A."/>
            <person name="Lombard V."/>
            <person name="Magnuson J."/>
            <person name="Maillard F."/>
            <person name="Morin E."/>
            <person name="Murat C."/>
            <person name="Nolan M."/>
            <person name="Ohm R."/>
            <person name="Pangilinan J."/>
            <person name="Pereira M."/>
            <person name="Perotto S."/>
            <person name="Peter M."/>
            <person name="Riley R."/>
            <person name="Sitrit Y."/>
            <person name="Stielow B."/>
            <person name="Szollosi G."/>
            <person name="Zifcakova L."/>
            <person name="Stursova M."/>
            <person name="Spatafora J.W."/>
            <person name="Tedersoo L."/>
            <person name="Vaario L.-M."/>
            <person name="Yamada A."/>
            <person name="Yan M."/>
            <person name="Wang P."/>
            <person name="Xu J."/>
            <person name="Bruns T."/>
            <person name="Baldrian P."/>
            <person name="Vilgalys R."/>
            <person name="Henrissat B."/>
            <person name="Grigoriev I.V."/>
            <person name="Hibbett D."/>
            <person name="Nagy L.G."/>
            <person name="Martin F.M."/>
        </authorList>
    </citation>
    <scope>NUCLEOTIDE SEQUENCE</scope>
    <source>
        <strain evidence="6">UH-Tt-Lm1</strain>
    </source>
</reference>
<dbReference type="InterPro" id="IPR002403">
    <property type="entry name" value="Cyt_P450_E_grp-IV"/>
</dbReference>
<evidence type="ECO:0000256" key="1">
    <source>
        <dbReference type="ARBA" id="ARBA00001971"/>
    </source>
</evidence>
<dbReference type="GO" id="GO:0008395">
    <property type="term" value="F:steroid hydroxylase activity"/>
    <property type="evidence" value="ECO:0007669"/>
    <property type="project" value="TreeGrafter"/>
</dbReference>
<protein>
    <submittedName>
        <fullName evidence="6">Uncharacterized protein</fullName>
    </submittedName>
</protein>
<keyword evidence="4" id="KW-0479">Metal-binding</keyword>
<evidence type="ECO:0000256" key="2">
    <source>
        <dbReference type="ARBA" id="ARBA00010617"/>
    </source>
</evidence>
<evidence type="ECO:0000256" key="5">
    <source>
        <dbReference type="ARBA" id="ARBA00023004"/>
    </source>
</evidence>
<dbReference type="Proteomes" id="UP000736335">
    <property type="component" value="Unassembled WGS sequence"/>
</dbReference>